<organism evidence="1 2">
    <name type="scientific">Fusarium circinatum</name>
    <name type="common">Pitch canker fungus</name>
    <name type="synonym">Gibberella circinata</name>
    <dbReference type="NCBI Taxonomy" id="48490"/>
    <lineage>
        <taxon>Eukaryota</taxon>
        <taxon>Fungi</taxon>
        <taxon>Dikarya</taxon>
        <taxon>Ascomycota</taxon>
        <taxon>Pezizomycotina</taxon>
        <taxon>Sordariomycetes</taxon>
        <taxon>Hypocreomycetidae</taxon>
        <taxon>Hypocreales</taxon>
        <taxon>Nectriaceae</taxon>
        <taxon>Fusarium</taxon>
        <taxon>Fusarium fujikuroi species complex</taxon>
    </lineage>
</organism>
<evidence type="ECO:0000313" key="1">
    <source>
        <dbReference type="EMBL" id="KAF5690419.1"/>
    </source>
</evidence>
<name>A0A8H5UNA6_FUSCI</name>
<dbReference type="EMBL" id="JAAQPE010000031">
    <property type="protein sequence ID" value="KAF5690419.1"/>
    <property type="molecule type" value="Genomic_DNA"/>
</dbReference>
<gene>
    <name evidence="1" type="ORF">FCIRC_872</name>
</gene>
<reference evidence="2" key="1">
    <citation type="journal article" date="2020" name="BMC Genomics">
        <title>Correction to: Identification and distribution of gene clusters required for synthesis of sphingolipid metabolism inhibitors in diverse species of the filamentous fungus Fusarium.</title>
        <authorList>
            <person name="Kim H.S."/>
            <person name="Lohmar J.M."/>
            <person name="Busman M."/>
            <person name="Brown D.W."/>
            <person name="Naumann T.A."/>
            <person name="Divon H.H."/>
            <person name="Lysoe E."/>
            <person name="Uhlig S."/>
            <person name="Proctor R.H."/>
        </authorList>
    </citation>
    <scope>NUCLEOTIDE SEQUENCE [LARGE SCALE GENOMIC DNA]</scope>
    <source>
        <strain evidence="2">NRRL 25331</strain>
    </source>
</reference>
<reference evidence="1 2" key="2">
    <citation type="submission" date="2020-05" db="EMBL/GenBank/DDBJ databases">
        <title>Identification and distribution of gene clusters putatively required for synthesis of sphingolipid metabolism inhibitors in phylogenetically diverse species of the filamentous fungus Fusarium.</title>
        <authorList>
            <person name="Kim H.-S."/>
            <person name="Busman M."/>
            <person name="Brown D.W."/>
            <person name="Divon H."/>
            <person name="Uhlig S."/>
            <person name="Proctor R.H."/>
        </authorList>
    </citation>
    <scope>NUCLEOTIDE SEQUENCE [LARGE SCALE GENOMIC DNA]</scope>
    <source>
        <strain evidence="1 2">NRRL 25331</strain>
    </source>
</reference>
<keyword evidence="2" id="KW-1185">Reference proteome</keyword>
<protein>
    <submittedName>
        <fullName evidence="1">Uncharacterized protein</fullName>
    </submittedName>
</protein>
<sequence length="223" mass="25517">MSSREANMKEAARLFSRILTEHNIEHAFIGGFALKMLESRRETHDIDVEISATALGAPELRGRLIQLLRDADKRFVVSNLKLFFVPNDQWNMRVPIETLASGELGLPRRLSILRPGDGSIPILKPGILILTKMKRAHHFIGSTRPQSVVKFGSDSRDIEHLLRWLQGHRQKIDFINYDTTSPERLYDAVRKMRAHWVSKGRNNEVQMLDDVLEASDKAIIMNN</sequence>
<proteinExistence type="predicted"/>
<dbReference type="Gene3D" id="3.30.460.40">
    <property type="match status" value="1"/>
</dbReference>
<dbReference type="Proteomes" id="UP000572754">
    <property type="component" value="Unassembled WGS sequence"/>
</dbReference>
<comment type="caution">
    <text evidence="1">The sequence shown here is derived from an EMBL/GenBank/DDBJ whole genome shotgun (WGS) entry which is preliminary data.</text>
</comment>
<dbReference type="AlphaFoldDB" id="A0A8H5UNA6"/>
<evidence type="ECO:0000313" key="2">
    <source>
        <dbReference type="Proteomes" id="UP000572754"/>
    </source>
</evidence>
<accession>A0A8H5UNA6</accession>